<dbReference type="RefSeq" id="WP_212507029.1">
    <property type="nucleotide sequence ID" value="NZ_CP060696.1"/>
</dbReference>
<evidence type="ECO:0000256" key="1">
    <source>
        <dbReference type="ARBA" id="ARBA00006100"/>
    </source>
</evidence>
<dbReference type="Pfam" id="PF04055">
    <property type="entry name" value="Radical_SAM"/>
    <property type="match status" value="1"/>
</dbReference>
<name>A0A7G9WH02_9FIRM</name>
<dbReference type="SFLD" id="SFLDF00562">
    <property type="entry name" value="HemN-like__clustered_with_heat"/>
    <property type="match status" value="1"/>
</dbReference>
<evidence type="ECO:0000256" key="2">
    <source>
        <dbReference type="ARBA" id="ARBA00017228"/>
    </source>
</evidence>
<keyword evidence="3" id="KW-0349">Heme</keyword>
<comment type="similarity">
    <text evidence="1">Belongs to the anaerobic coproporphyrinogen-III oxidase family. HemW subfamily.</text>
</comment>
<dbReference type="InterPro" id="IPR006638">
    <property type="entry name" value="Elp3/MiaA/NifB-like_rSAM"/>
</dbReference>
<sequence length="379" mass="42022">MEPIGLYIHVPFCDGKCPYCDFFSMSGTAESMDNYTKSIIIAIKKYKMEFPGLQADTLYFGGGTPSLLGAERLCRILTAAQENFSLKNAEITMEANPDKSLKELFRQVKQAGVNRVSLGLQSADDAELRVLGRRHTAAEAAQAVQDAHAAGIDNVSLDLMLAVPGQTEASLQNSIAFCLNAGVTHLSAYLLRVEEHTAFWQQRQVLCLPDEDEAAALYETACEQLEAGGLQQYEISNFALPGMESRHNLKYWELKPYLGLGPAAHSYFCGKRFYWPRSLKGFLDGEAPLPETDEEIPAGSFTEYAMLRLRLTAGLTEAECQKQFQHGIPAEMRQIAEKYTVAGLTEVTREYIRFTRKGFLVSNALLAEMLKVPEECGNS</sequence>
<dbReference type="InterPro" id="IPR023404">
    <property type="entry name" value="rSAM_horseshoe"/>
</dbReference>
<evidence type="ECO:0000256" key="3">
    <source>
        <dbReference type="RuleBase" id="RU364116"/>
    </source>
</evidence>
<dbReference type="InterPro" id="IPR058240">
    <property type="entry name" value="rSAM_sf"/>
</dbReference>
<dbReference type="GO" id="GO:0006779">
    <property type="term" value="P:porphyrin-containing compound biosynthetic process"/>
    <property type="evidence" value="ECO:0007669"/>
    <property type="project" value="InterPro"/>
</dbReference>
<keyword evidence="3" id="KW-0408">Iron</keyword>
<keyword evidence="3" id="KW-0004">4Fe-4S</keyword>
<comment type="subcellular location">
    <subcellularLocation>
        <location evidence="3">Cytoplasm</location>
    </subcellularLocation>
</comment>
<keyword evidence="3" id="KW-0949">S-adenosyl-L-methionine</keyword>
<dbReference type="EMBL" id="CP060696">
    <property type="protein sequence ID" value="QNO17964.1"/>
    <property type="molecule type" value="Genomic_DNA"/>
</dbReference>
<dbReference type="InterPro" id="IPR034505">
    <property type="entry name" value="Coproporphyrinogen-III_oxidase"/>
</dbReference>
<feature type="domain" description="Radical SAM core" evidence="4">
    <location>
        <begin position="1"/>
        <end position="230"/>
    </location>
</feature>
<dbReference type="NCBIfam" id="TIGR00539">
    <property type="entry name" value="hemN_rel"/>
    <property type="match status" value="1"/>
</dbReference>
<gene>
    <name evidence="5" type="primary">hemW</name>
    <name evidence="5" type="ORF">H6X83_13800</name>
</gene>
<comment type="function">
    <text evidence="3">Probably acts as a heme chaperone, transferring heme to an unknown acceptor. Binds one molecule of heme per monomer, possibly covalently. Binds 1 [4Fe-4S] cluster. The cluster is coordinated with 3 cysteines and an exchangeable S-adenosyl-L-methionine.</text>
</comment>
<dbReference type="Gene3D" id="3.80.30.20">
    <property type="entry name" value="tm_1862 like domain"/>
    <property type="match status" value="1"/>
</dbReference>
<dbReference type="InterPro" id="IPR007197">
    <property type="entry name" value="rSAM"/>
</dbReference>
<dbReference type="GO" id="GO:0005737">
    <property type="term" value="C:cytoplasm"/>
    <property type="evidence" value="ECO:0007669"/>
    <property type="project" value="UniProtKB-SubCell"/>
</dbReference>
<evidence type="ECO:0000313" key="5">
    <source>
        <dbReference type="EMBL" id="QNO17964.1"/>
    </source>
</evidence>
<dbReference type="SFLD" id="SFLDG01065">
    <property type="entry name" value="anaerobic_coproporphyrinogen-I"/>
    <property type="match status" value="1"/>
</dbReference>
<keyword evidence="3" id="KW-0479">Metal-binding</keyword>
<keyword evidence="6" id="KW-1185">Reference proteome</keyword>
<dbReference type="Proteomes" id="UP000516046">
    <property type="component" value="Chromosome"/>
</dbReference>
<accession>A0A7G9WH02</accession>
<dbReference type="InterPro" id="IPR004559">
    <property type="entry name" value="HemW-like"/>
</dbReference>
<reference evidence="5 6" key="1">
    <citation type="submission" date="2020-08" db="EMBL/GenBank/DDBJ databases">
        <authorList>
            <person name="Ren C."/>
            <person name="Gu Y."/>
            <person name="Xu Y."/>
        </authorList>
    </citation>
    <scope>NUCLEOTIDE SEQUENCE [LARGE SCALE GENOMIC DNA]</scope>
    <source>
        <strain evidence="5 6">LBM18003</strain>
    </source>
</reference>
<dbReference type="SUPFAM" id="SSF102114">
    <property type="entry name" value="Radical SAM enzymes"/>
    <property type="match status" value="1"/>
</dbReference>
<evidence type="ECO:0000259" key="4">
    <source>
        <dbReference type="PROSITE" id="PS51918"/>
    </source>
</evidence>
<dbReference type="SMART" id="SM00729">
    <property type="entry name" value="Elp3"/>
    <property type="match status" value="1"/>
</dbReference>
<protein>
    <recommendedName>
        <fullName evidence="2 3">Heme chaperone HemW</fullName>
    </recommendedName>
</protein>
<dbReference type="SFLD" id="SFLDF00288">
    <property type="entry name" value="HemN-like__clustered_with_nucl"/>
    <property type="match status" value="1"/>
</dbReference>
<dbReference type="SFLD" id="SFLDS00029">
    <property type="entry name" value="Radical_SAM"/>
    <property type="match status" value="1"/>
</dbReference>
<dbReference type="PROSITE" id="PS51918">
    <property type="entry name" value="RADICAL_SAM"/>
    <property type="match status" value="1"/>
</dbReference>
<organism evidence="5 6">
    <name type="scientific">Caproicibacterium amylolyticum</name>
    <dbReference type="NCBI Taxonomy" id="2766537"/>
    <lineage>
        <taxon>Bacteria</taxon>
        <taxon>Bacillati</taxon>
        <taxon>Bacillota</taxon>
        <taxon>Clostridia</taxon>
        <taxon>Eubacteriales</taxon>
        <taxon>Oscillospiraceae</taxon>
        <taxon>Caproicibacterium</taxon>
    </lineage>
</organism>
<dbReference type="GO" id="GO:0004109">
    <property type="term" value="F:coproporphyrinogen oxidase activity"/>
    <property type="evidence" value="ECO:0007669"/>
    <property type="project" value="InterPro"/>
</dbReference>
<keyword evidence="3" id="KW-0143">Chaperone</keyword>
<dbReference type="KEGG" id="caml:H6X83_13800"/>
<proteinExistence type="inferred from homology"/>
<dbReference type="AlphaFoldDB" id="A0A7G9WH02"/>
<dbReference type="PANTHER" id="PTHR13932">
    <property type="entry name" value="COPROPORPHYRINIGEN III OXIDASE"/>
    <property type="match status" value="1"/>
</dbReference>
<evidence type="ECO:0000313" key="6">
    <source>
        <dbReference type="Proteomes" id="UP000516046"/>
    </source>
</evidence>
<dbReference type="GO" id="GO:0051539">
    <property type="term" value="F:4 iron, 4 sulfur cluster binding"/>
    <property type="evidence" value="ECO:0007669"/>
    <property type="project" value="UniProtKB-UniRule"/>
</dbReference>
<dbReference type="PANTHER" id="PTHR13932:SF5">
    <property type="entry name" value="RADICAL S-ADENOSYL METHIONINE DOMAIN-CONTAINING PROTEIN 1, MITOCHONDRIAL"/>
    <property type="match status" value="1"/>
</dbReference>
<dbReference type="CDD" id="cd01335">
    <property type="entry name" value="Radical_SAM"/>
    <property type="match status" value="1"/>
</dbReference>
<keyword evidence="3" id="KW-0411">Iron-sulfur</keyword>
<keyword evidence="3" id="KW-0963">Cytoplasm</keyword>
<dbReference type="SFLD" id="SFLDG01082">
    <property type="entry name" value="B12-binding_domain_containing"/>
    <property type="match status" value="1"/>
</dbReference>
<dbReference type="GO" id="GO:0046872">
    <property type="term" value="F:metal ion binding"/>
    <property type="evidence" value="ECO:0007669"/>
    <property type="project" value="UniProtKB-UniRule"/>
</dbReference>